<accession>A0A316W297</accession>
<evidence type="ECO:0000313" key="3">
    <source>
        <dbReference type="Proteomes" id="UP000245783"/>
    </source>
</evidence>
<dbReference type="InParanoid" id="A0A316W297"/>
<organism evidence="2 3">
    <name type="scientific">Ceraceosorus guamensis</name>
    <dbReference type="NCBI Taxonomy" id="1522189"/>
    <lineage>
        <taxon>Eukaryota</taxon>
        <taxon>Fungi</taxon>
        <taxon>Dikarya</taxon>
        <taxon>Basidiomycota</taxon>
        <taxon>Ustilaginomycotina</taxon>
        <taxon>Exobasidiomycetes</taxon>
        <taxon>Ceraceosorales</taxon>
        <taxon>Ceraceosoraceae</taxon>
        <taxon>Ceraceosorus</taxon>
    </lineage>
</organism>
<dbReference type="RefSeq" id="XP_025371146.1">
    <property type="nucleotide sequence ID" value="XM_025513475.1"/>
</dbReference>
<feature type="region of interest" description="Disordered" evidence="1">
    <location>
        <begin position="458"/>
        <end position="483"/>
    </location>
</feature>
<dbReference type="GeneID" id="37035345"/>
<feature type="region of interest" description="Disordered" evidence="1">
    <location>
        <begin position="56"/>
        <end position="88"/>
    </location>
</feature>
<protein>
    <submittedName>
        <fullName evidence="2">Uncharacterized protein</fullName>
    </submittedName>
</protein>
<dbReference type="EMBL" id="KZ819365">
    <property type="protein sequence ID" value="PWN43986.1"/>
    <property type="molecule type" value="Genomic_DNA"/>
</dbReference>
<proteinExistence type="predicted"/>
<keyword evidence="3" id="KW-1185">Reference proteome</keyword>
<evidence type="ECO:0000313" key="2">
    <source>
        <dbReference type="EMBL" id="PWN43986.1"/>
    </source>
</evidence>
<dbReference type="OrthoDB" id="10307003at2759"/>
<evidence type="ECO:0000256" key="1">
    <source>
        <dbReference type="SAM" id="MobiDB-lite"/>
    </source>
</evidence>
<gene>
    <name evidence="2" type="ORF">IE81DRAFT_321914</name>
</gene>
<reference evidence="2 3" key="1">
    <citation type="journal article" date="2018" name="Mol. Biol. Evol.">
        <title>Broad Genomic Sampling Reveals a Smut Pathogenic Ancestry of the Fungal Clade Ustilaginomycotina.</title>
        <authorList>
            <person name="Kijpornyongpan T."/>
            <person name="Mondo S.J."/>
            <person name="Barry K."/>
            <person name="Sandor L."/>
            <person name="Lee J."/>
            <person name="Lipzen A."/>
            <person name="Pangilinan J."/>
            <person name="LaButti K."/>
            <person name="Hainaut M."/>
            <person name="Henrissat B."/>
            <person name="Grigoriev I.V."/>
            <person name="Spatafora J.W."/>
            <person name="Aime M.C."/>
        </authorList>
    </citation>
    <scope>NUCLEOTIDE SEQUENCE [LARGE SCALE GENOMIC DNA]</scope>
    <source>
        <strain evidence="2 3">MCA 4658</strain>
    </source>
</reference>
<feature type="compositionally biased region" description="Polar residues" evidence="1">
    <location>
        <begin position="79"/>
        <end position="88"/>
    </location>
</feature>
<feature type="compositionally biased region" description="Polar residues" evidence="1">
    <location>
        <begin position="63"/>
        <end position="72"/>
    </location>
</feature>
<dbReference type="Proteomes" id="UP000245783">
    <property type="component" value="Unassembled WGS sequence"/>
</dbReference>
<name>A0A316W297_9BASI</name>
<dbReference type="AlphaFoldDB" id="A0A316W297"/>
<sequence length="1180" mass="130847">MPGGSRRGSTAHRIASLLSRKMSNAVPACCGSFASAHPATHARGVATRAPLYFNPTRPDFLPTNRNGRTNARQADDRTSASASNTVATVKTGRSWLSSTPPPNLVLSRFSPSQPPLPEDGPLWTPRGVKSHRAIHQMLESRDGDWYKAAWNVWNDLPVEQRILPAPLFTRLFWACSRTHPGARPRLSSDRPQSIASGCSDHVREEAADLREALAHLKRLDALARYGKEAHRRLHITELHALLHAHLLPRQLLSATLDDTERHEFRKLDSPRIINLLAQHPHFVLDCELHREALMGLIWSHGWDDDIAKLVRRLTLQGWRDTRKSFHRALMHVIMHSPAVKDKLSAQEEAISIAMRMGPVALPPSDIVASVFQQWSTPELRAFRNLEASKSSRVCAFDPAHHEALRPHAMLELLVREDAVSDVSRQAERMLHQRLGSIPLGLPQELDYSGYSQEVSRNASVSLEDSASESDHAKDTTSLAGPPSSSKFWRADFSSLGSDSDLALPSFVGWDPHVKLGYAISRAHALRALEACKRARDARPALLAAVELFTRLPRSSSVHAARALDALLGAFDALISSAEQVPSEVLCEVRRPDNTTRGAIAEVAHKFVAVDPQLRYLPLEQHLRLLQHLVVCAHTSLASTFWSPLNAKTLEGTRDSLTAQSASSALPESHARDLLAMALWRLPSPKGGYELTPRWSETAPHIELALEVFRVHGAKLALPTILIVRLVRELLTSPKTGAQAIEVLEHLSDLSIPLNPGLARGIVQAFAEAGDMWADQALSIAEAFWKAFLEKQSHRDPALALSMLAYAIDAGGRSFVGWSPTRRKRVLGLFTIFRQQLEISIKNSNRQGSLAPENLRLDAYPQLLDFGYFHVDKSGRIESLIEQLMKRGALQSYPISRSMIRLAYNGAARAVLAEPAYELGLAGVQLEPLPDDFLSPPLTPGKPSRGASHKIPDSVDPTFSKILSELEDDLGVQLDSRAWGLLIVAWLLPYQKPKQAGRSRSRPPSWPEMGLEEADVFDFARNDFLDEALALFDAAKDARYERGGMLNLPLNAATTPSAEAAPVLLKSGHVGRLIVALARAERFEDAWRVYDDFYAHYAPPVWKGKRRVTQRSESTYGWTYGVDGARAYLMARSGERIASISGLMRLPSHRIGARWRQEIHAAQALAERRGIRFVRKQKAES</sequence>